<dbReference type="PANTHER" id="PTHR35020">
    <property type="entry name" value="N-ACETYLGLUCOSAMINE-INDUCED PROTEIN 1"/>
    <property type="match status" value="1"/>
</dbReference>
<accession>A0A448YNW9</accession>
<keyword evidence="2" id="KW-1185">Reference proteome</keyword>
<dbReference type="AlphaFoldDB" id="A0A448YNW9"/>
<dbReference type="Pfam" id="PF12239">
    <property type="entry name" value="DUF3605"/>
    <property type="match status" value="1"/>
</dbReference>
<proteinExistence type="predicted"/>
<dbReference type="STRING" id="13370.A0A448YNW9"/>
<dbReference type="GO" id="GO:0006044">
    <property type="term" value="P:N-acetylglucosamine metabolic process"/>
    <property type="evidence" value="ECO:0007669"/>
    <property type="project" value="TreeGrafter"/>
</dbReference>
<name>A0A448YNW9_BRENA</name>
<dbReference type="Proteomes" id="UP000290900">
    <property type="component" value="Unassembled WGS sequence"/>
</dbReference>
<evidence type="ECO:0000313" key="2">
    <source>
        <dbReference type="Proteomes" id="UP000290900"/>
    </source>
</evidence>
<dbReference type="GO" id="GO:0005737">
    <property type="term" value="C:cytoplasm"/>
    <property type="evidence" value="ECO:0007669"/>
    <property type="project" value="TreeGrafter"/>
</dbReference>
<evidence type="ECO:0000313" key="1">
    <source>
        <dbReference type="EMBL" id="VEU22558.1"/>
    </source>
</evidence>
<dbReference type="FunCoup" id="A0A448YNW9">
    <property type="interactions" value="2"/>
</dbReference>
<gene>
    <name evidence="1" type="ORF">BRENAR_LOCUS3289</name>
</gene>
<dbReference type="InParanoid" id="A0A448YNW9"/>
<reference evidence="1 2" key="1">
    <citation type="submission" date="2018-12" db="EMBL/GenBank/DDBJ databases">
        <authorList>
            <person name="Tiukova I."/>
            <person name="Dainat J."/>
        </authorList>
    </citation>
    <scope>NUCLEOTIDE SEQUENCE [LARGE SCALE GENOMIC DNA]</scope>
</reference>
<dbReference type="EMBL" id="CAACVR010000023">
    <property type="protein sequence ID" value="VEU22558.1"/>
    <property type="molecule type" value="Genomic_DNA"/>
</dbReference>
<dbReference type="InterPro" id="IPR022036">
    <property type="entry name" value="DUF3605"/>
</dbReference>
<dbReference type="OrthoDB" id="10053431at2759"/>
<protein>
    <submittedName>
        <fullName evidence="1">DEKNAAC103609</fullName>
    </submittedName>
</protein>
<dbReference type="PANTHER" id="PTHR35020:SF2">
    <property type="entry name" value="N-ACETYLGLUCOSAMINE-INDUCED PROTEIN 1"/>
    <property type="match status" value="1"/>
</dbReference>
<organism evidence="1 2">
    <name type="scientific">Brettanomyces naardenensis</name>
    <name type="common">Yeast</name>
    <dbReference type="NCBI Taxonomy" id="13370"/>
    <lineage>
        <taxon>Eukaryota</taxon>
        <taxon>Fungi</taxon>
        <taxon>Dikarya</taxon>
        <taxon>Ascomycota</taxon>
        <taxon>Saccharomycotina</taxon>
        <taxon>Pichiomycetes</taxon>
        <taxon>Pichiales</taxon>
        <taxon>Pichiaceae</taxon>
        <taxon>Brettanomyces</taxon>
    </lineage>
</organism>
<sequence>MPVVGDTPMNFNLVRQIVLSGDIARMYRSPDCLRKYRQFKASLKERDIDMTTNILVTQLKWMSPTVDLKTPASKLIGSIKYSDARPFANEKDMMIMPNAFPYNLEEGIVHLCVWVKFPLPPDPNSEVGDISDTNKQLIQIYIEQTFAKGLGLSKDKVIWFKNWAALQSVKSIPHIHVVIDHPDPAKIEALIGTGGVPIRYGEESQPKL</sequence>